<evidence type="ECO:0000313" key="6">
    <source>
        <dbReference type="Proteomes" id="UP000054683"/>
    </source>
</evidence>
<dbReference type="PRINTS" id="PR00035">
    <property type="entry name" value="HTHGNTR"/>
</dbReference>
<dbReference type="GO" id="GO:0003700">
    <property type="term" value="F:DNA-binding transcription factor activity"/>
    <property type="evidence" value="ECO:0007669"/>
    <property type="project" value="InterPro"/>
</dbReference>
<dbReference type="SMART" id="SM00866">
    <property type="entry name" value="UTRA"/>
    <property type="match status" value="1"/>
</dbReference>
<keyword evidence="1" id="KW-0805">Transcription regulation</keyword>
<feature type="domain" description="HTH gntR-type" evidence="4">
    <location>
        <begin position="13"/>
        <end position="81"/>
    </location>
</feature>
<dbReference type="GO" id="GO:0045892">
    <property type="term" value="P:negative regulation of DNA-templated transcription"/>
    <property type="evidence" value="ECO:0007669"/>
    <property type="project" value="TreeGrafter"/>
</dbReference>
<dbReference type="Pfam" id="PF00392">
    <property type="entry name" value="GntR"/>
    <property type="match status" value="1"/>
</dbReference>
<dbReference type="InterPro" id="IPR036390">
    <property type="entry name" value="WH_DNA-bd_sf"/>
</dbReference>
<protein>
    <submittedName>
        <fullName evidence="5">GntR family transcriptional regulator</fullName>
    </submittedName>
</protein>
<dbReference type="Pfam" id="PF07702">
    <property type="entry name" value="UTRA"/>
    <property type="match status" value="1"/>
</dbReference>
<sequence length="244" mass="26881">MVKRAVKTAEVGRSKAHMVAATIEQEILTGRLPFGQQLESENELVERFAVSRNTVRKGLDLLTSGGLITRKGGIGSFVTFNGKAIDGTLGWTTAIEKVGGHAQTRLLQIALVEDETLAQELKLERATFVAIDRMRVIGADAEAQCISLERSRLPFSDDLAALPLEGLVGGSLNRTLIEHGMVPHHGEQWAEVVGLEAADARLLKRRAGTSFLRSRRLTRDREERIIEYVVSLLDPAFFALHLEF</sequence>
<evidence type="ECO:0000313" key="5">
    <source>
        <dbReference type="EMBL" id="SAL29724.1"/>
    </source>
</evidence>
<dbReference type="SUPFAM" id="SSF46785">
    <property type="entry name" value="Winged helix' DNA-binding domain"/>
    <property type="match status" value="1"/>
</dbReference>
<dbReference type="OrthoDB" id="8584262at2"/>
<evidence type="ECO:0000256" key="1">
    <source>
        <dbReference type="ARBA" id="ARBA00023015"/>
    </source>
</evidence>
<dbReference type="InterPro" id="IPR050679">
    <property type="entry name" value="Bact_HTH_transcr_reg"/>
</dbReference>
<reference evidence="5 6" key="1">
    <citation type="submission" date="2016-01" db="EMBL/GenBank/DDBJ databases">
        <authorList>
            <person name="Oliw E.H."/>
        </authorList>
    </citation>
    <scope>NUCLEOTIDE SEQUENCE [LARGE SCALE GENOMIC DNA]</scope>
    <source>
        <strain evidence="5">LMG 27134</strain>
    </source>
</reference>
<dbReference type="SUPFAM" id="SSF64288">
    <property type="entry name" value="Chorismate lyase-like"/>
    <property type="match status" value="1"/>
</dbReference>
<dbReference type="InterPro" id="IPR036388">
    <property type="entry name" value="WH-like_DNA-bd_sf"/>
</dbReference>
<evidence type="ECO:0000259" key="4">
    <source>
        <dbReference type="PROSITE" id="PS50949"/>
    </source>
</evidence>
<dbReference type="SMART" id="SM00345">
    <property type="entry name" value="HTH_GNTR"/>
    <property type="match status" value="1"/>
</dbReference>
<dbReference type="Proteomes" id="UP000054683">
    <property type="component" value="Unassembled WGS sequence"/>
</dbReference>
<dbReference type="EMBL" id="FCOK02000012">
    <property type="protein sequence ID" value="SAL29724.1"/>
    <property type="molecule type" value="Genomic_DNA"/>
</dbReference>
<dbReference type="AlphaFoldDB" id="A0A158GC74"/>
<dbReference type="CDD" id="cd07377">
    <property type="entry name" value="WHTH_GntR"/>
    <property type="match status" value="1"/>
</dbReference>
<dbReference type="GO" id="GO:0003677">
    <property type="term" value="F:DNA binding"/>
    <property type="evidence" value="ECO:0007669"/>
    <property type="project" value="UniProtKB-KW"/>
</dbReference>
<name>A0A158GC74_9BURK</name>
<dbReference type="InterPro" id="IPR000524">
    <property type="entry name" value="Tscrpt_reg_HTH_GntR"/>
</dbReference>
<dbReference type="PANTHER" id="PTHR44846:SF17">
    <property type="entry name" value="GNTR-FAMILY TRANSCRIPTIONAL REGULATOR"/>
    <property type="match status" value="1"/>
</dbReference>
<dbReference type="PANTHER" id="PTHR44846">
    <property type="entry name" value="MANNOSYL-D-GLYCERATE TRANSPORT/METABOLISM SYSTEM REPRESSOR MNGR-RELATED"/>
    <property type="match status" value="1"/>
</dbReference>
<dbReference type="InterPro" id="IPR011663">
    <property type="entry name" value="UTRA"/>
</dbReference>
<dbReference type="RefSeq" id="WP_062085048.1">
    <property type="nucleotide sequence ID" value="NZ_FCOK02000012.1"/>
</dbReference>
<dbReference type="Gene3D" id="3.40.1410.10">
    <property type="entry name" value="Chorismate lyase-like"/>
    <property type="match status" value="1"/>
</dbReference>
<proteinExistence type="predicted"/>
<evidence type="ECO:0000256" key="3">
    <source>
        <dbReference type="ARBA" id="ARBA00023163"/>
    </source>
</evidence>
<gene>
    <name evidence="5" type="ORF">AWB69_02386</name>
</gene>
<keyword evidence="3" id="KW-0804">Transcription</keyword>
<dbReference type="Gene3D" id="1.10.10.10">
    <property type="entry name" value="Winged helix-like DNA-binding domain superfamily/Winged helix DNA-binding domain"/>
    <property type="match status" value="1"/>
</dbReference>
<dbReference type="InterPro" id="IPR028978">
    <property type="entry name" value="Chorismate_lyase_/UTRA_dom_sf"/>
</dbReference>
<organism evidence="5 6">
    <name type="scientific">Caballeronia udeis</name>
    <dbReference type="NCBI Taxonomy" id="1232866"/>
    <lineage>
        <taxon>Bacteria</taxon>
        <taxon>Pseudomonadati</taxon>
        <taxon>Pseudomonadota</taxon>
        <taxon>Betaproteobacteria</taxon>
        <taxon>Burkholderiales</taxon>
        <taxon>Burkholderiaceae</taxon>
        <taxon>Caballeronia</taxon>
    </lineage>
</organism>
<keyword evidence="2" id="KW-0238">DNA-binding</keyword>
<dbReference type="PROSITE" id="PS50949">
    <property type="entry name" value="HTH_GNTR"/>
    <property type="match status" value="1"/>
</dbReference>
<accession>A0A158GC74</accession>
<evidence type="ECO:0000256" key="2">
    <source>
        <dbReference type="ARBA" id="ARBA00023125"/>
    </source>
</evidence>